<name>Q1MX37_9ANNE</name>
<keyword evidence="2" id="KW-0732">Signal</keyword>
<feature type="signal peptide" evidence="2">
    <location>
        <begin position="1"/>
        <end position="24"/>
    </location>
</feature>
<proteinExistence type="evidence at transcript level"/>
<feature type="chain" id="PRO_5004194594" evidence="2">
    <location>
        <begin position="25"/>
        <end position="336"/>
    </location>
</feature>
<dbReference type="EMBL" id="AB205584">
    <property type="protein sequence ID" value="BAE93516.1"/>
    <property type="molecule type" value="mRNA"/>
</dbReference>
<evidence type="ECO:0000313" key="3">
    <source>
        <dbReference type="EMBL" id="BAE93516.1"/>
    </source>
</evidence>
<gene>
    <name evidence="3" type="primary">Ejrup5</name>
</gene>
<dbReference type="AlphaFoldDB" id="Q1MX37"/>
<organism evidence="3">
    <name type="scientific">Enchytraeus japonensis</name>
    <dbReference type="NCBI Taxonomy" id="228735"/>
    <lineage>
        <taxon>Eukaryota</taxon>
        <taxon>Metazoa</taxon>
        <taxon>Spiralia</taxon>
        <taxon>Lophotrochozoa</taxon>
        <taxon>Annelida</taxon>
        <taxon>Clitellata</taxon>
        <taxon>Oligochaeta</taxon>
        <taxon>Enchytraeida</taxon>
        <taxon>Enchytraeidae</taxon>
        <taxon>Enchytraeus</taxon>
    </lineage>
</organism>
<reference evidence="3" key="1">
    <citation type="journal article" date="2006" name="Dev. Dyn.">
        <title>Molecular approach to annelid regeneration: cDNA subtraction cloning reveals various novel genes that are upregulated during the large-scale regeneration of the oligochaete, Enchytraeus japonensis.</title>
        <authorList>
            <person name="Myohara M."/>
            <person name="Niva C.C."/>
            <person name="Lee J.M."/>
        </authorList>
    </citation>
    <scope>NUCLEOTIDE SEQUENCE</scope>
    <source>
        <tissue evidence="3">Artificially-cut body fragments</tissue>
    </source>
</reference>
<protein>
    <submittedName>
        <fullName evidence="3">Regeneration-upregulated protein 5</fullName>
    </submittedName>
</protein>
<evidence type="ECO:0000256" key="1">
    <source>
        <dbReference type="SAM" id="MobiDB-lite"/>
    </source>
</evidence>
<feature type="region of interest" description="Disordered" evidence="1">
    <location>
        <begin position="161"/>
        <end position="180"/>
    </location>
</feature>
<feature type="compositionally biased region" description="Basic and acidic residues" evidence="1">
    <location>
        <begin position="167"/>
        <end position="180"/>
    </location>
</feature>
<sequence length="336" mass="37673">MVGSYLGVFLALFATCHISRWADGAGAGRAFPMDSENYAIKTFKNINPSIEWDPTNFLIDLSGHYANCNYMNQKGELKADRKTPEGEEVTVAIDTTPGEASDVNNVNRYVQDVLNRWQQNSMYHNQIRNNKRVGCSVRPACSGITVVACVFSSGDGKGGRGPWFDTGKGEGGRWEDRGDNSQYVKGRETEHIKWNGEEIKGEELKESELGFIVDEDPKALAFTPEQYKIAEGIMGKKWEPTHFLENLSGFETDCSMIGKRDWPWDYKSKIEREVKLHITGQYGYSLNKGSTTDAMKEVLNTFKPVANTHSIGCSVIPHCRSEASMYVVVGCLYEWD</sequence>
<accession>Q1MX37</accession>
<evidence type="ECO:0000256" key="2">
    <source>
        <dbReference type="SAM" id="SignalP"/>
    </source>
</evidence>